<evidence type="ECO:0000256" key="6">
    <source>
        <dbReference type="ARBA" id="ARBA00023136"/>
    </source>
</evidence>
<dbReference type="EMBL" id="BAAAGE010000003">
    <property type="protein sequence ID" value="GAA0725228.1"/>
    <property type="molecule type" value="Genomic_DNA"/>
</dbReference>
<keyword evidence="5 9" id="KW-0798">TonB box</keyword>
<dbReference type="InterPro" id="IPR037066">
    <property type="entry name" value="Plug_dom_sf"/>
</dbReference>
<dbReference type="InterPro" id="IPR039426">
    <property type="entry name" value="TonB-dep_rcpt-like"/>
</dbReference>
<dbReference type="InterPro" id="IPR032508">
    <property type="entry name" value="FecR_C"/>
</dbReference>
<dbReference type="Gene3D" id="2.40.170.20">
    <property type="entry name" value="TonB-dependent receptor, beta-barrel domain"/>
    <property type="match status" value="1"/>
</dbReference>
<evidence type="ECO:0000256" key="4">
    <source>
        <dbReference type="ARBA" id="ARBA00022692"/>
    </source>
</evidence>
<comment type="subcellular location">
    <subcellularLocation>
        <location evidence="1 8">Cell outer membrane</location>
        <topology evidence="1 8">Multi-pass membrane protein</topology>
    </subcellularLocation>
</comment>
<dbReference type="Pfam" id="PF07715">
    <property type="entry name" value="Plug"/>
    <property type="match status" value="1"/>
</dbReference>
<dbReference type="Proteomes" id="UP001501758">
    <property type="component" value="Unassembled WGS sequence"/>
</dbReference>
<evidence type="ECO:0000256" key="9">
    <source>
        <dbReference type="RuleBase" id="RU003357"/>
    </source>
</evidence>
<feature type="domain" description="TonB-dependent receptor-like beta-barrel" evidence="10">
    <location>
        <begin position="412"/>
        <end position="826"/>
    </location>
</feature>
<feature type="domain" description="Protein FecR C-terminal" evidence="12">
    <location>
        <begin position="26"/>
        <end position="88"/>
    </location>
</feature>
<protein>
    <recommendedName>
        <fullName evidence="15">TonB-dependent receptor plug domain-containing protein</fullName>
    </recommendedName>
</protein>
<dbReference type="SUPFAM" id="SSF49464">
    <property type="entry name" value="Carboxypeptidase regulatory domain-like"/>
    <property type="match status" value="1"/>
</dbReference>
<evidence type="ECO:0000256" key="1">
    <source>
        <dbReference type="ARBA" id="ARBA00004571"/>
    </source>
</evidence>
<comment type="caution">
    <text evidence="13">The sequence shown here is derived from an EMBL/GenBank/DDBJ whole genome shotgun (WGS) entry which is preliminary data.</text>
</comment>
<dbReference type="Gene3D" id="3.55.50.30">
    <property type="match status" value="1"/>
</dbReference>
<organism evidence="13 14">
    <name type="scientific">Aquimarina litoralis</name>
    <dbReference type="NCBI Taxonomy" id="584605"/>
    <lineage>
        <taxon>Bacteria</taxon>
        <taxon>Pseudomonadati</taxon>
        <taxon>Bacteroidota</taxon>
        <taxon>Flavobacteriia</taxon>
        <taxon>Flavobacteriales</taxon>
        <taxon>Flavobacteriaceae</taxon>
        <taxon>Aquimarina</taxon>
    </lineage>
</organism>
<gene>
    <name evidence="13" type="ORF">GCM10009430_30550</name>
</gene>
<evidence type="ECO:0000256" key="7">
    <source>
        <dbReference type="ARBA" id="ARBA00023237"/>
    </source>
</evidence>
<dbReference type="Gene3D" id="2.170.130.10">
    <property type="entry name" value="TonB-dependent receptor, plug domain"/>
    <property type="match status" value="1"/>
</dbReference>
<evidence type="ECO:0000259" key="10">
    <source>
        <dbReference type="Pfam" id="PF00593"/>
    </source>
</evidence>
<dbReference type="Pfam" id="PF13715">
    <property type="entry name" value="CarbopepD_reg_2"/>
    <property type="match status" value="1"/>
</dbReference>
<evidence type="ECO:0000313" key="13">
    <source>
        <dbReference type="EMBL" id="GAA0725228.1"/>
    </source>
</evidence>
<keyword evidence="3 8" id="KW-1134">Transmembrane beta strand</keyword>
<name>A0ABN1J0K3_9FLAO</name>
<dbReference type="PROSITE" id="PS52016">
    <property type="entry name" value="TONB_DEPENDENT_REC_3"/>
    <property type="match status" value="1"/>
</dbReference>
<proteinExistence type="inferred from homology"/>
<dbReference type="SUPFAM" id="SSF56935">
    <property type="entry name" value="Porins"/>
    <property type="match status" value="1"/>
</dbReference>
<evidence type="ECO:0000256" key="5">
    <source>
        <dbReference type="ARBA" id="ARBA00023077"/>
    </source>
</evidence>
<dbReference type="InterPro" id="IPR012910">
    <property type="entry name" value="Plug_dom"/>
</dbReference>
<keyword evidence="4 8" id="KW-0812">Transmembrane</keyword>
<evidence type="ECO:0000256" key="8">
    <source>
        <dbReference type="PROSITE-ProRule" id="PRU01360"/>
    </source>
</evidence>
<comment type="similarity">
    <text evidence="8 9">Belongs to the TonB-dependent receptor family.</text>
</comment>
<evidence type="ECO:0008006" key="15">
    <source>
        <dbReference type="Google" id="ProtNLM"/>
    </source>
</evidence>
<dbReference type="Pfam" id="PF16344">
    <property type="entry name" value="FecR_C"/>
    <property type="match status" value="1"/>
</dbReference>
<keyword evidence="7 8" id="KW-0998">Cell outer membrane</keyword>
<dbReference type="Pfam" id="PF00593">
    <property type="entry name" value="TonB_dep_Rec_b-barrel"/>
    <property type="match status" value="1"/>
</dbReference>
<evidence type="ECO:0000256" key="2">
    <source>
        <dbReference type="ARBA" id="ARBA00022448"/>
    </source>
</evidence>
<accession>A0ABN1J0K3</accession>
<evidence type="ECO:0000259" key="12">
    <source>
        <dbReference type="Pfam" id="PF16344"/>
    </source>
</evidence>
<evidence type="ECO:0000313" key="14">
    <source>
        <dbReference type="Proteomes" id="UP001501758"/>
    </source>
</evidence>
<dbReference type="InterPro" id="IPR008969">
    <property type="entry name" value="CarboxyPept-like_regulatory"/>
</dbReference>
<keyword evidence="6 8" id="KW-0472">Membrane</keyword>
<dbReference type="RefSeq" id="WP_343913146.1">
    <property type="nucleotide sequence ID" value="NZ_BAAAGE010000003.1"/>
</dbReference>
<dbReference type="InterPro" id="IPR036942">
    <property type="entry name" value="Beta-barrel_TonB_sf"/>
</dbReference>
<keyword evidence="14" id="KW-1185">Reference proteome</keyword>
<evidence type="ECO:0000259" key="11">
    <source>
        <dbReference type="Pfam" id="PF07715"/>
    </source>
</evidence>
<dbReference type="InterPro" id="IPR000531">
    <property type="entry name" value="Beta-barrel_TonB"/>
</dbReference>
<evidence type="ECO:0000256" key="3">
    <source>
        <dbReference type="ARBA" id="ARBA00022452"/>
    </source>
</evidence>
<sequence length="869" mass="100721">MKSIFFSLLVLIHLPSFSQKTELPDYDNIPLETVLKDIEQFYNIKFSFNPEIVKNELITLSNRNSLEKLLENLENQTSIFFEKINDRYYAIRKKNKEGFITICGYVLDTKRRKAIEEVSIINKSQSKTISTNHKGYFQFHLIKPNDTIEIRFLGYKNKRFPAKELENKDCLRIFLTEDDFQLGEVVITEYVTSGISRQGANSAININPSKLGILPRLVEPDILQTLQFLPGVQSPTETASGLHIRGGTPDHNLVLWDGIKMYSSGHFFDLLSIFNPYITENIKLFRSSTEAKYGNRISGVVDIESKNEIPKDLGFGIGINMTNIDAYFEAPIDDGFGVVISARRAFTDLIETPTFRSYSDRAFQSIRFFVDNQNFDQETVENENVFYFTDLTIKAILDLSENSEQNNKLTISTIFTNNNLDYTLNIKNIQGFNEPFDENQKDNLEFVNQGANIKWEKFWNKNFSHSANIYFSNYDFNYKGLREVRATRDGFLFFENNIEETNTIRDAGASIHTNWIINAKNNFLFGYDFSTNAVTYNADYSADNFTFDESDGNITHAVFGEYKLNLNEKFKLSAGIRGNYFSVLDKTYWEPRLNLEFNLSENIITKVAAERRNQVISQVSNYLPNDFNLDNQIWLLADSEFVSMLSSDQISGGFTINKNDWYIDIEGYFKSTEGLTSFANGFNGVLELETGESKAFGVDLLVKKRIRDYRTWIGYSYTNQDFKFENVNNGDYFPGNFDVRHYLSWIHSYQWNNFEFSLGWTIRNGRPYTPASGITEDNGFLFIDYEETNSERLNTYHRLDFSASYKFKLSKNDTWRSKIGFSLFNLYDKENTLNRTYNIRFDDNNDFLLQEVNTISAGITPNLSFRIDF</sequence>
<keyword evidence="2 8" id="KW-0813">Transport</keyword>
<reference evidence="13 14" key="1">
    <citation type="journal article" date="2019" name="Int. J. Syst. Evol. Microbiol.">
        <title>The Global Catalogue of Microorganisms (GCM) 10K type strain sequencing project: providing services to taxonomists for standard genome sequencing and annotation.</title>
        <authorList>
            <consortium name="The Broad Institute Genomics Platform"/>
            <consortium name="The Broad Institute Genome Sequencing Center for Infectious Disease"/>
            <person name="Wu L."/>
            <person name="Ma J."/>
        </authorList>
    </citation>
    <scope>NUCLEOTIDE SEQUENCE [LARGE SCALE GENOMIC DNA]</scope>
    <source>
        <strain evidence="13 14">JCM 15974</strain>
    </source>
</reference>
<feature type="domain" description="TonB-dependent receptor plug" evidence="11">
    <location>
        <begin position="221"/>
        <end position="299"/>
    </location>
</feature>